<dbReference type="Proteomes" id="UP000186132">
    <property type="component" value="Unassembled WGS sequence"/>
</dbReference>
<evidence type="ECO:0000256" key="5">
    <source>
        <dbReference type="ARBA" id="ARBA00023136"/>
    </source>
</evidence>
<evidence type="ECO:0000256" key="1">
    <source>
        <dbReference type="ARBA" id="ARBA00004651"/>
    </source>
</evidence>
<evidence type="ECO:0000256" key="6">
    <source>
        <dbReference type="SAM" id="MobiDB-lite"/>
    </source>
</evidence>
<feature type="domain" description="Cardiolipin synthase N-terminal" evidence="8">
    <location>
        <begin position="15"/>
        <end position="59"/>
    </location>
</feature>
<organism evidence="9 10">
    <name type="scientific">Jatrophihabitans endophyticus</name>
    <dbReference type="NCBI Taxonomy" id="1206085"/>
    <lineage>
        <taxon>Bacteria</taxon>
        <taxon>Bacillati</taxon>
        <taxon>Actinomycetota</taxon>
        <taxon>Actinomycetes</taxon>
        <taxon>Jatrophihabitantales</taxon>
        <taxon>Jatrophihabitantaceae</taxon>
        <taxon>Jatrophihabitans</taxon>
    </lineage>
</organism>
<keyword evidence="3 7" id="KW-0812">Transmembrane</keyword>
<feature type="compositionally biased region" description="Low complexity" evidence="6">
    <location>
        <begin position="84"/>
        <end position="93"/>
    </location>
</feature>
<proteinExistence type="predicted"/>
<keyword evidence="10" id="KW-1185">Reference proteome</keyword>
<evidence type="ECO:0000256" key="4">
    <source>
        <dbReference type="ARBA" id="ARBA00022989"/>
    </source>
</evidence>
<gene>
    <name evidence="9" type="ORF">SAMN05443575_2251</name>
</gene>
<feature type="region of interest" description="Disordered" evidence="6">
    <location>
        <begin position="84"/>
        <end position="126"/>
    </location>
</feature>
<keyword evidence="5 7" id="KW-0472">Membrane</keyword>
<comment type="subcellular location">
    <subcellularLocation>
        <location evidence="1">Cell membrane</location>
        <topology evidence="1">Multi-pass membrane protein</topology>
    </subcellularLocation>
</comment>
<name>A0A1M5KT09_9ACTN</name>
<evidence type="ECO:0000256" key="7">
    <source>
        <dbReference type="SAM" id="Phobius"/>
    </source>
</evidence>
<dbReference type="Pfam" id="PF13396">
    <property type="entry name" value="PLDc_N"/>
    <property type="match status" value="1"/>
</dbReference>
<evidence type="ECO:0000313" key="10">
    <source>
        <dbReference type="Proteomes" id="UP000186132"/>
    </source>
</evidence>
<protein>
    <submittedName>
        <fullName evidence="9">Phospholipase_D-nuclease N-terminal</fullName>
    </submittedName>
</protein>
<evidence type="ECO:0000256" key="2">
    <source>
        <dbReference type="ARBA" id="ARBA00022475"/>
    </source>
</evidence>
<reference evidence="9 10" key="1">
    <citation type="submission" date="2016-11" db="EMBL/GenBank/DDBJ databases">
        <authorList>
            <person name="Jaros S."/>
            <person name="Januszkiewicz K."/>
            <person name="Wedrychowicz H."/>
        </authorList>
    </citation>
    <scope>NUCLEOTIDE SEQUENCE [LARGE SCALE GENOMIC DNA]</scope>
    <source>
        <strain evidence="9 10">DSM 45627</strain>
    </source>
</reference>
<keyword evidence="2" id="KW-1003">Cell membrane</keyword>
<feature type="compositionally biased region" description="Basic and acidic residues" evidence="6">
    <location>
        <begin position="107"/>
        <end position="118"/>
    </location>
</feature>
<dbReference type="GO" id="GO:0005886">
    <property type="term" value="C:plasma membrane"/>
    <property type="evidence" value="ECO:0007669"/>
    <property type="project" value="UniProtKB-SubCell"/>
</dbReference>
<accession>A0A1M5KT09</accession>
<dbReference type="STRING" id="1206085.SAMN05443575_2251"/>
<sequence>MVLFGGALGLLALGVWIFCVIDAITTPADQVRTLPKLLWVLVVVLLADVGSLAWLIAGRPWNARATTPRGAGRGTAGYGMSALPARRAQARPLSPDDDDEFLAGLAERNEQQRRREQGGDGAGPVT</sequence>
<dbReference type="InterPro" id="IPR027379">
    <property type="entry name" value="CLS_N"/>
</dbReference>
<keyword evidence="4 7" id="KW-1133">Transmembrane helix</keyword>
<dbReference type="EMBL" id="FQVU01000003">
    <property type="protein sequence ID" value="SHG55911.1"/>
    <property type="molecule type" value="Genomic_DNA"/>
</dbReference>
<feature type="transmembrane region" description="Helical" evidence="7">
    <location>
        <begin position="39"/>
        <end position="57"/>
    </location>
</feature>
<dbReference type="AlphaFoldDB" id="A0A1M5KT09"/>
<evidence type="ECO:0000256" key="3">
    <source>
        <dbReference type="ARBA" id="ARBA00022692"/>
    </source>
</evidence>
<evidence type="ECO:0000313" key="9">
    <source>
        <dbReference type="EMBL" id="SHG55911.1"/>
    </source>
</evidence>
<evidence type="ECO:0000259" key="8">
    <source>
        <dbReference type="Pfam" id="PF13396"/>
    </source>
</evidence>
<dbReference type="RefSeq" id="WP_073390157.1">
    <property type="nucleotide sequence ID" value="NZ_FQVU01000003.1"/>
</dbReference>